<protein>
    <submittedName>
        <fullName evidence="1">Uncharacterized protein</fullName>
    </submittedName>
</protein>
<gene>
    <name evidence="1" type="ORF">MRB53_009982</name>
</gene>
<reference evidence="1 2" key="1">
    <citation type="journal article" date="2022" name="Hortic Res">
        <title>A haplotype resolved chromosomal level avocado genome allows analysis of novel avocado genes.</title>
        <authorList>
            <person name="Nath O."/>
            <person name="Fletcher S.J."/>
            <person name="Hayward A."/>
            <person name="Shaw L.M."/>
            <person name="Masouleh A.K."/>
            <person name="Furtado A."/>
            <person name="Henry R.J."/>
            <person name="Mitter N."/>
        </authorList>
    </citation>
    <scope>NUCLEOTIDE SEQUENCE [LARGE SCALE GENOMIC DNA]</scope>
    <source>
        <strain evidence="2">cv. Hass</strain>
    </source>
</reference>
<proteinExistence type="predicted"/>
<accession>A0ACC2LQI8</accession>
<dbReference type="EMBL" id="CM056811">
    <property type="protein sequence ID" value="KAJ8635715.1"/>
    <property type="molecule type" value="Genomic_DNA"/>
</dbReference>
<comment type="caution">
    <text evidence="1">The sequence shown here is derived from an EMBL/GenBank/DDBJ whole genome shotgun (WGS) entry which is preliminary data.</text>
</comment>
<name>A0ACC2LQI8_PERAE</name>
<evidence type="ECO:0000313" key="2">
    <source>
        <dbReference type="Proteomes" id="UP001234297"/>
    </source>
</evidence>
<sequence>MIKFARDSESILSIVMMAIHKGQESCLPHNLPNDLILAARVRMKNQEAYTQMFGPGLFDSPQALGSSIDGTSHIAIQANQDGSGPQIQGDHVISKQQYMRHNTSDLRALKPTNNDSAVPYSSPNQTWVDPSLHFIMIMSILSSHICMLVSPLCNVKLWKIIHRDLCLLEGTISLHGLLNLFEPKPVENRNLKFVQPDGFSDYDFECAREDVEAANNMWGTSLVGHVISFRRRRWSFSPFCLFRFLPFPLSPNVFDDARYSSVVLVFLRKFQG</sequence>
<evidence type="ECO:0000313" key="1">
    <source>
        <dbReference type="EMBL" id="KAJ8635715.1"/>
    </source>
</evidence>
<dbReference type="Proteomes" id="UP001234297">
    <property type="component" value="Chromosome 3"/>
</dbReference>
<organism evidence="1 2">
    <name type="scientific">Persea americana</name>
    <name type="common">Avocado</name>
    <dbReference type="NCBI Taxonomy" id="3435"/>
    <lineage>
        <taxon>Eukaryota</taxon>
        <taxon>Viridiplantae</taxon>
        <taxon>Streptophyta</taxon>
        <taxon>Embryophyta</taxon>
        <taxon>Tracheophyta</taxon>
        <taxon>Spermatophyta</taxon>
        <taxon>Magnoliopsida</taxon>
        <taxon>Magnoliidae</taxon>
        <taxon>Laurales</taxon>
        <taxon>Lauraceae</taxon>
        <taxon>Persea</taxon>
    </lineage>
</organism>
<keyword evidence="2" id="KW-1185">Reference proteome</keyword>